<keyword evidence="1" id="KW-0472">Membrane</keyword>
<feature type="transmembrane region" description="Helical" evidence="1">
    <location>
        <begin position="47"/>
        <end position="67"/>
    </location>
</feature>
<evidence type="ECO:0000256" key="1">
    <source>
        <dbReference type="SAM" id="Phobius"/>
    </source>
</evidence>
<evidence type="ECO:0000313" key="2">
    <source>
        <dbReference type="EMBL" id="VDI24727.1"/>
    </source>
</evidence>
<name>A0A8B6DV91_MYTGA</name>
<organism evidence="2 3">
    <name type="scientific">Mytilus galloprovincialis</name>
    <name type="common">Mediterranean mussel</name>
    <dbReference type="NCBI Taxonomy" id="29158"/>
    <lineage>
        <taxon>Eukaryota</taxon>
        <taxon>Metazoa</taxon>
        <taxon>Spiralia</taxon>
        <taxon>Lophotrochozoa</taxon>
        <taxon>Mollusca</taxon>
        <taxon>Bivalvia</taxon>
        <taxon>Autobranchia</taxon>
        <taxon>Pteriomorphia</taxon>
        <taxon>Mytilida</taxon>
        <taxon>Mytiloidea</taxon>
        <taxon>Mytilidae</taxon>
        <taxon>Mytilinae</taxon>
        <taxon>Mytilus</taxon>
    </lineage>
</organism>
<feature type="non-terminal residue" evidence="2">
    <location>
        <position position="112"/>
    </location>
</feature>
<dbReference type="AlphaFoldDB" id="A0A8B6DV91"/>
<evidence type="ECO:0000313" key="3">
    <source>
        <dbReference type="Proteomes" id="UP000596742"/>
    </source>
</evidence>
<proteinExistence type="predicted"/>
<reference evidence="2" key="1">
    <citation type="submission" date="2018-11" db="EMBL/GenBank/DDBJ databases">
        <authorList>
            <person name="Alioto T."/>
            <person name="Alioto T."/>
        </authorList>
    </citation>
    <scope>NUCLEOTIDE SEQUENCE</scope>
</reference>
<dbReference type="Proteomes" id="UP000596742">
    <property type="component" value="Unassembled WGS sequence"/>
</dbReference>
<sequence length="112" mass="13215">MAANDIQEYEEIRINTDHTYDNLKTDKKKIKMNHYINPSWKEWFKNFLQTLSVSLLTAVLVSTVTYCTMNAQLQKKLADSEEKTWIKLQDNENRNSLTLSYLQQHINDSTDL</sequence>
<accession>A0A8B6DV91</accession>
<dbReference type="EMBL" id="UYJE01004065">
    <property type="protein sequence ID" value="VDI24727.1"/>
    <property type="molecule type" value="Genomic_DNA"/>
</dbReference>
<keyword evidence="1" id="KW-1133">Transmembrane helix</keyword>
<protein>
    <submittedName>
        <fullName evidence="2">Uncharacterized protein</fullName>
    </submittedName>
</protein>
<keyword evidence="3" id="KW-1185">Reference proteome</keyword>
<gene>
    <name evidence="2" type="ORF">MGAL_10B033612</name>
</gene>
<comment type="caution">
    <text evidence="2">The sequence shown here is derived from an EMBL/GenBank/DDBJ whole genome shotgun (WGS) entry which is preliminary data.</text>
</comment>
<keyword evidence="1" id="KW-0812">Transmembrane</keyword>